<keyword evidence="8 12" id="KW-0406">Ion transport</keyword>
<evidence type="ECO:0000256" key="7">
    <source>
        <dbReference type="ARBA" id="ARBA00023053"/>
    </source>
</evidence>
<organism evidence="14 15">
    <name type="scientific">Araneus ventricosus</name>
    <name type="common">Orbweaver spider</name>
    <name type="synonym">Epeira ventricosa</name>
    <dbReference type="NCBI Taxonomy" id="182803"/>
    <lineage>
        <taxon>Eukaryota</taxon>
        <taxon>Metazoa</taxon>
        <taxon>Ecdysozoa</taxon>
        <taxon>Arthropoda</taxon>
        <taxon>Chelicerata</taxon>
        <taxon>Arachnida</taxon>
        <taxon>Araneae</taxon>
        <taxon>Araneomorphae</taxon>
        <taxon>Entelegynae</taxon>
        <taxon>Araneoidea</taxon>
        <taxon>Araneidae</taxon>
        <taxon>Araneus</taxon>
    </lineage>
</organism>
<name>A0A4Y2DUE0_ARAVE</name>
<keyword evidence="7" id="KW-0915">Sodium</keyword>
<dbReference type="AlphaFoldDB" id="A0A4Y2DUE0"/>
<evidence type="ECO:0000256" key="10">
    <source>
        <dbReference type="ARBA" id="ARBA00023201"/>
    </source>
</evidence>
<evidence type="ECO:0000256" key="13">
    <source>
        <dbReference type="SAM" id="MobiDB-lite"/>
    </source>
</evidence>
<evidence type="ECO:0000256" key="1">
    <source>
        <dbReference type="ARBA" id="ARBA00004141"/>
    </source>
</evidence>
<evidence type="ECO:0000256" key="12">
    <source>
        <dbReference type="RuleBase" id="RU000679"/>
    </source>
</evidence>
<protein>
    <recommendedName>
        <fullName evidence="16">Acid-sensing ion channel 1</fullName>
    </recommendedName>
</protein>
<dbReference type="GO" id="GO:0005886">
    <property type="term" value="C:plasma membrane"/>
    <property type="evidence" value="ECO:0007669"/>
    <property type="project" value="TreeGrafter"/>
</dbReference>
<evidence type="ECO:0000256" key="11">
    <source>
        <dbReference type="ARBA" id="ARBA00023303"/>
    </source>
</evidence>
<gene>
    <name evidence="14" type="ORF">AVEN_142468_1</name>
</gene>
<accession>A0A4Y2DUE0</accession>
<keyword evidence="3 12" id="KW-0813">Transport</keyword>
<evidence type="ECO:0000256" key="4">
    <source>
        <dbReference type="ARBA" id="ARBA00022461"/>
    </source>
</evidence>
<proteinExistence type="inferred from homology"/>
<keyword evidence="5 12" id="KW-0812">Transmembrane</keyword>
<dbReference type="GO" id="GO:0015280">
    <property type="term" value="F:ligand-gated sodium channel activity"/>
    <property type="evidence" value="ECO:0007669"/>
    <property type="project" value="TreeGrafter"/>
</dbReference>
<feature type="region of interest" description="Disordered" evidence="13">
    <location>
        <begin position="1"/>
        <end position="27"/>
    </location>
</feature>
<evidence type="ECO:0000256" key="8">
    <source>
        <dbReference type="ARBA" id="ARBA00023065"/>
    </source>
</evidence>
<keyword evidence="15" id="KW-1185">Reference proteome</keyword>
<keyword evidence="9" id="KW-0472">Membrane</keyword>
<evidence type="ECO:0000313" key="15">
    <source>
        <dbReference type="Proteomes" id="UP000499080"/>
    </source>
</evidence>
<comment type="similarity">
    <text evidence="2 12">Belongs to the amiloride-sensitive sodium channel (TC 1.A.6) family.</text>
</comment>
<dbReference type="OrthoDB" id="6437007at2759"/>
<keyword evidence="6" id="KW-1133">Transmembrane helix</keyword>
<evidence type="ECO:0008006" key="16">
    <source>
        <dbReference type="Google" id="ProtNLM"/>
    </source>
</evidence>
<evidence type="ECO:0000256" key="3">
    <source>
        <dbReference type="ARBA" id="ARBA00022448"/>
    </source>
</evidence>
<dbReference type="InterPro" id="IPR001873">
    <property type="entry name" value="ENaC"/>
</dbReference>
<dbReference type="Proteomes" id="UP000499080">
    <property type="component" value="Unassembled WGS sequence"/>
</dbReference>
<evidence type="ECO:0000256" key="6">
    <source>
        <dbReference type="ARBA" id="ARBA00022989"/>
    </source>
</evidence>
<keyword evidence="11 12" id="KW-0407">Ion channel</keyword>
<reference evidence="14 15" key="1">
    <citation type="journal article" date="2019" name="Sci. Rep.">
        <title>Orb-weaving spider Araneus ventricosus genome elucidates the spidroin gene catalogue.</title>
        <authorList>
            <person name="Kono N."/>
            <person name="Nakamura H."/>
            <person name="Ohtoshi R."/>
            <person name="Moran D.A.P."/>
            <person name="Shinohara A."/>
            <person name="Yoshida Y."/>
            <person name="Fujiwara M."/>
            <person name="Mori M."/>
            <person name="Tomita M."/>
            <person name="Arakawa K."/>
        </authorList>
    </citation>
    <scope>NUCLEOTIDE SEQUENCE [LARGE SCALE GENOMIC DNA]</scope>
</reference>
<dbReference type="Pfam" id="PF00858">
    <property type="entry name" value="ASC"/>
    <property type="match status" value="1"/>
</dbReference>
<feature type="compositionally biased region" description="Basic and acidic residues" evidence="13">
    <location>
        <begin position="7"/>
        <end position="27"/>
    </location>
</feature>
<sequence>METAMNGEDKSNPNEHSQHDATRSEKHLSFTRKVLSSVEIAFNDSSKEKDASRGHVVWKGFKCIVFLTCLAYLIRQSAEFYKHFYTYPTNINIRVEETPEIKLPAVTLCYRNRISADAFCERFPDLCERPKNVDEYCQKHPQFCPQNISSLVIPKHGYYTNFSREVLQVTQQLLFNRSDDVPFTMIDPPRKKPPVVSFVLEGVNEYVKCFSENLHLYQSDDIKIGVKKIDLDTLTGFTLYRYNLNLHDEESFVPWGLPQVFFAIHPPFNPINPVYEGHAISSGYTYVVDIKLEENRLLPHPYPTNCRNYNVKLKNINETKPRSQEMCRELCRSEFFKQCIGCDYGVSMPFTADFLCHKGKLIEYLLNYLYGRGKCKCLECHEMAFNWLYV</sequence>
<keyword evidence="4 12" id="KW-0894">Sodium channel</keyword>
<evidence type="ECO:0000256" key="2">
    <source>
        <dbReference type="ARBA" id="ARBA00007193"/>
    </source>
</evidence>
<comment type="caution">
    <text evidence="14">The sequence shown here is derived from an EMBL/GenBank/DDBJ whole genome shotgun (WGS) entry which is preliminary data.</text>
</comment>
<dbReference type="PANTHER" id="PTHR11690:SF227">
    <property type="entry name" value="AMILORIDE-SENSITIVE SODIUM CHANNEL"/>
    <property type="match status" value="1"/>
</dbReference>
<dbReference type="PANTHER" id="PTHR11690">
    <property type="entry name" value="AMILORIDE-SENSITIVE SODIUM CHANNEL-RELATED"/>
    <property type="match status" value="1"/>
</dbReference>
<evidence type="ECO:0000313" key="14">
    <source>
        <dbReference type="EMBL" id="GBM19215.1"/>
    </source>
</evidence>
<dbReference type="EMBL" id="BGPR01000419">
    <property type="protein sequence ID" value="GBM19215.1"/>
    <property type="molecule type" value="Genomic_DNA"/>
</dbReference>
<keyword evidence="10 12" id="KW-0739">Sodium transport</keyword>
<evidence type="ECO:0000256" key="5">
    <source>
        <dbReference type="ARBA" id="ARBA00022692"/>
    </source>
</evidence>
<comment type="subcellular location">
    <subcellularLocation>
        <location evidence="1">Membrane</location>
        <topology evidence="1">Multi-pass membrane protein</topology>
    </subcellularLocation>
</comment>
<evidence type="ECO:0000256" key="9">
    <source>
        <dbReference type="ARBA" id="ARBA00023136"/>
    </source>
</evidence>